<dbReference type="SUPFAM" id="SSF48464">
    <property type="entry name" value="ENTH/VHS domain"/>
    <property type="match status" value="1"/>
</dbReference>
<gene>
    <name evidence="2" type="ORF">CY34DRAFT_417464</name>
</gene>
<dbReference type="CDD" id="cd16980">
    <property type="entry name" value="VHS_Lsb5"/>
    <property type="match status" value="1"/>
</dbReference>
<dbReference type="InParanoid" id="A0A0D0AIM6"/>
<dbReference type="PROSITE" id="PS50179">
    <property type="entry name" value="VHS"/>
    <property type="match status" value="1"/>
</dbReference>
<dbReference type="GO" id="GO:0007034">
    <property type="term" value="P:vacuolar transport"/>
    <property type="evidence" value="ECO:0007669"/>
    <property type="project" value="UniProtKB-ARBA"/>
</dbReference>
<dbReference type="AlphaFoldDB" id="A0A0D0AIM6"/>
<dbReference type="Pfam" id="PF00790">
    <property type="entry name" value="VHS"/>
    <property type="match status" value="1"/>
</dbReference>
<dbReference type="EMBL" id="KN835419">
    <property type="protein sequence ID" value="KIK37964.1"/>
    <property type="molecule type" value="Genomic_DNA"/>
</dbReference>
<dbReference type="SMART" id="SM00288">
    <property type="entry name" value="VHS"/>
    <property type="match status" value="1"/>
</dbReference>
<dbReference type="Gene3D" id="1.25.40.90">
    <property type="match status" value="1"/>
</dbReference>
<dbReference type="GO" id="GO:0035091">
    <property type="term" value="F:phosphatidylinositol binding"/>
    <property type="evidence" value="ECO:0007669"/>
    <property type="project" value="InterPro"/>
</dbReference>
<dbReference type="GO" id="GO:0006897">
    <property type="term" value="P:endocytosis"/>
    <property type="evidence" value="ECO:0007669"/>
    <property type="project" value="InterPro"/>
</dbReference>
<sequence length="214" mass="24303">MIMMVRYVLIRSMTKFWFADMVDIEQQGSSDLKRECIVMDSDKEVPDGVQDARLAHLEVLSDPLDNKHKDREKNKEREIDIADQKRVWREKDNSSELTVTRMIVYLTATSSEDWGLTLEVCQLASATGANAKEAVKALRRELIYAEPKSQLSAARLIKIMLRNASDIFLTQIISRNFIDTLEGVITNSKTSPVVRERLIEVLAAAASIATSRTW</sequence>
<accession>A0A0D0AIM6</accession>
<dbReference type="GO" id="GO:0043130">
    <property type="term" value="F:ubiquitin binding"/>
    <property type="evidence" value="ECO:0007669"/>
    <property type="project" value="InterPro"/>
</dbReference>
<dbReference type="Proteomes" id="UP000054485">
    <property type="component" value="Unassembled WGS sequence"/>
</dbReference>
<evidence type="ECO:0000259" key="1">
    <source>
        <dbReference type="PROSITE" id="PS50179"/>
    </source>
</evidence>
<dbReference type="PANTHER" id="PTHR47789">
    <property type="entry name" value="LAS SEVENTEEN-BINDING PROTEIN 5"/>
    <property type="match status" value="1"/>
</dbReference>
<dbReference type="InterPro" id="IPR008942">
    <property type="entry name" value="ENTH_VHS"/>
</dbReference>
<dbReference type="OrthoDB" id="10255964at2759"/>
<dbReference type="InterPro" id="IPR002014">
    <property type="entry name" value="VHS_dom"/>
</dbReference>
<dbReference type="HOGENOM" id="CLU_1289699_0_0_1"/>
<proteinExistence type="predicted"/>
<protein>
    <recommendedName>
        <fullName evidence="1">VHS domain-containing protein</fullName>
    </recommendedName>
</protein>
<keyword evidence="3" id="KW-1185">Reference proteome</keyword>
<reference evidence="3" key="2">
    <citation type="submission" date="2015-01" db="EMBL/GenBank/DDBJ databases">
        <title>Evolutionary Origins and Diversification of the Mycorrhizal Mutualists.</title>
        <authorList>
            <consortium name="DOE Joint Genome Institute"/>
            <consortium name="Mycorrhizal Genomics Consortium"/>
            <person name="Kohler A."/>
            <person name="Kuo A."/>
            <person name="Nagy L.G."/>
            <person name="Floudas D."/>
            <person name="Copeland A."/>
            <person name="Barry K.W."/>
            <person name="Cichocki N."/>
            <person name="Veneault-Fourrey C."/>
            <person name="LaButti K."/>
            <person name="Lindquist E.A."/>
            <person name="Lipzen A."/>
            <person name="Lundell T."/>
            <person name="Morin E."/>
            <person name="Murat C."/>
            <person name="Riley R."/>
            <person name="Ohm R."/>
            <person name="Sun H."/>
            <person name="Tunlid A."/>
            <person name="Henrissat B."/>
            <person name="Grigoriev I.V."/>
            <person name="Hibbett D.S."/>
            <person name="Martin F."/>
        </authorList>
    </citation>
    <scope>NUCLEOTIDE SEQUENCE [LARGE SCALE GENOMIC DNA]</scope>
    <source>
        <strain evidence="3">UH-Slu-Lm8-n1</strain>
    </source>
</reference>
<dbReference type="STRING" id="930992.A0A0D0AIM6"/>
<dbReference type="GO" id="GO:0051666">
    <property type="term" value="P:actin cortical patch localization"/>
    <property type="evidence" value="ECO:0007669"/>
    <property type="project" value="TreeGrafter"/>
</dbReference>
<dbReference type="InterPro" id="IPR045007">
    <property type="entry name" value="LSB5"/>
</dbReference>
<feature type="domain" description="VHS" evidence="1">
    <location>
        <begin position="104"/>
        <end position="202"/>
    </location>
</feature>
<evidence type="ECO:0000313" key="3">
    <source>
        <dbReference type="Proteomes" id="UP000054485"/>
    </source>
</evidence>
<dbReference type="PANTHER" id="PTHR47789:SF2">
    <property type="entry name" value="VHS DOMAIN-CONTAINING PROTEIN"/>
    <property type="match status" value="1"/>
</dbReference>
<name>A0A0D0AIM6_9AGAM</name>
<organism evidence="2 3">
    <name type="scientific">Suillus luteus UH-Slu-Lm8-n1</name>
    <dbReference type="NCBI Taxonomy" id="930992"/>
    <lineage>
        <taxon>Eukaryota</taxon>
        <taxon>Fungi</taxon>
        <taxon>Dikarya</taxon>
        <taxon>Basidiomycota</taxon>
        <taxon>Agaricomycotina</taxon>
        <taxon>Agaricomycetes</taxon>
        <taxon>Agaricomycetidae</taxon>
        <taxon>Boletales</taxon>
        <taxon>Suillineae</taxon>
        <taxon>Suillaceae</taxon>
        <taxon>Suillus</taxon>
    </lineage>
</organism>
<dbReference type="GO" id="GO:0007015">
    <property type="term" value="P:actin filament organization"/>
    <property type="evidence" value="ECO:0007669"/>
    <property type="project" value="InterPro"/>
</dbReference>
<evidence type="ECO:0000313" key="2">
    <source>
        <dbReference type="EMBL" id="KIK37964.1"/>
    </source>
</evidence>
<reference evidence="2 3" key="1">
    <citation type="submission" date="2014-04" db="EMBL/GenBank/DDBJ databases">
        <authorList>
            <consortium name="DOE Joint Genome Institute"/>
            <person name="Kuo A."/>
            <person name="Ruytinx J."/>
            <person name="Rineau F."/>
            <person name="Colpaert J."/>
            <person name="Kohler A."/>
            <person name="Nagy L.G."/>
            <person name="Floudas D."/>
            <person name="Copeland A."/>
            <person name="Barry K.W."/>
            <person name="Cichocki N."/>
            <person name="Veneault-Fourrey C."/>
            <person name="LaButti K."/>
            <person name="Lindquist E.A."/>
            <person name="Lipzen A."/>
            <person name="Lundell T."/>
            <person name="Morin E."/>
            <person name="Murat C."/>
            <person name="Sun H."/>
            <person name="Tunlid A."/>
            <person name="Henrissat B."/>
            <person name="Grigoriev I.V."/>
            <person name="Hibbett D.S."/>
            <person name="Martin F."/>
            <person name="Nordberg H.P."/>
            <person name="Cantor M.N."/>
            <person name="Hua S.X."/>
        </authorList>
    </citation>
    <scope>NUCLEOTIDE SEQUENCE [LARGE SCALE GENOMIC DNA]</scope>
    <source>
        <strain evidence="2 3">UH-Slu-Lm8-n1</strain>
    </source>
</reference>
<dbReference type="GO" id="GO:0030479">
    <property type="term" value="C:actin cortical patch"/>
    <property type="evidence" value="ECO:0007669"/>
    <property type="project" value="TreeGrafter"/>
</dbReference>